<protein>
    <submittedName>
        <fullName evidence="1">Type VI secretion system baseplate subunit TssF</fullName>
    </submittedName>
</protein>
<dbReference type="Pfam" id="PF05947">
    <property type="entry name" value="T6SS_TssF"/>
    <property type="match status" value="1"/>
</dbReference>
<dbReference type="NCBIfam" id="TIGR03359">
    <property type="entry name" value="VI_chp_6"/>
    <property type="match status" value="1"/>
</dbReference>
<dbReference type="RefSeq" id="WP_153235716.1">
    <property type="nucleotide sequence ID" value="NZ_WINI01000008.1"/>
</dbReference>
<keyword evidence="2" id="KW-1185">Reference proteome</keyword>
<dbReference type="OrthoDB" id="9763676at2"/>
<proteinExistence type="predicted"/>
<dbReference type="Proteomes" id="UP000451565">
    <property type="component" value="Unassembled WGS sequence"/>
</dbReference>
<dbReference type="AlphaFoldDB" id="A0A843YQP5"/>
<dbReference type="PANTHER" id="PTHR35370:SF1">
    <property type="entry name" value="TYPE VI SECRETION SYSTEM COMPONENT TSSF1"/>
    <property type="match status" value="1"/>
</dbReference>
<evidence type="ECO:0000313" key="2">
    <source>
        <dbReference type="Proteomes" id="UP000451565"/>
    </source>
</evidence>
<dbReference type="InterPro" id="IPR010272">
    <property type="entry name" value="T6SS_TssF"/>
</dbReference>
<comment type="caution">
    <text evidence="1">The sequence shown here is derived from an EMBL/GenBank/DDBJ whole genome shotgun (WGS) entry which is preliminary data.</text>
</comment>
<reference evidence="1 2" key="1">
    <citation type="submission" date="2019-10" db="EMBL/GenBank/DDBJ databases">
        <title>Glaciimonas soli sp. nov., a psychrophilic bacterium isolated from the forest soil of a high elevation mountain in Taiwan.</title>
        <authorList>
            <person name="Wang L.-T."/>
            <person name="Shieh W.Y."/>
        </authorList>
    </citation>
    <scope>NUCLEOTIDE SEQUENCE [LARGE SCALE GENOMIC DNA]</scope>
    <source>
        <strain evidence="1 2">GS1</strain>
    </source>
</reference>
<dbReference type="PIRSF" id="PIRSF028304">
    <property type="entry name" value="UCP028304"/>
    <property type="match status" value="1"/>
</dbReference>
<dbReference type="EMBL" id="WINI01000008">
    <property type="protein sequence ID" value="MQR02089.1"/>
    <property type="molecule type" value="Genomic_DNA"/>
</dbReference>
<name>A0A843YQP5_9BURK</name>
<evidence type="ECO:0000313" key="1">
    <source>
        <dbReference type="EMBL" id="MQR02089.1"/>
    </source>
</evidence>
<sequence>MDPHLLEYYNRELIYMREMAGEFADQHPKIAKRLGMHGIEVADPYVERLIEAFSFMSARTQIKLDAEFPRFTQRLLEVIYPNYVSPTPSMAVAKLHPSATQGDFTKGFKVPRQTAFKAKVPQGETTACEFRSSQDVTLWPIEIVEAKLTAAPPDIVRMDRYIPAHIQVQGALRLKLRINGEMNFSALQGLDRLPIYLCGDETIASHLFELLHTSAVATFVTTPGDMSKPHVVTKDALVHEGLEPGEGLLPLAWNTFHGNNLLHEYFACPSRFYFFALTQLAAGLKRIDSQEVEIVVLLSKPPGTLISHVDAQQFALFCTPVINLFPHRTDRVAINTKEPEFHVVPDGARPMDFEVFSVTEVAGSVDSKSKLMEFRAMFQTLNQDEGNYGRYYSLRRERRLASDAARKYGTRTPYTGTEVFLSLVDQQEAPYSEELGFLSVQALLTNRDLPGVVPRNGVSDLSVSESIPVDSVGLIRPPSKPQAPFAEREHAWRLIRQLGFNYLPLANMSGREGGQALRDLLRLFVVSDDTVQQRQVESLIGSDIEPVTRRLPGNGPLVYGRGVSCKLTVDETGFSGASPYLFGLILEHWLARHVSINVFTQTELHTMQRGLVTRWPVRMGGRGVV</sequence>
<accession>A0A843YQP5</accession>
<dbReference type="PANTHER" id="PTHR35370">
    <property type="entry name" value="CYTOPLASMIC PROTEIN-RELATED-RELATED"/>
    <property type="match status" value="1"/>
</dbReference>
<organism evidence="1 2">
    <name type="scientific">Glaciimonas soli</name>
    <dbReference type="NCBI Taxonomy" id="2590999"/>
    <lineage>
        <taxon>Bacteria</taxon>
        <taxon>Pseudomonadati</taxon>
        <taxon>Pseudomonadota</taxon>
        <taxon>Betaproteobacteria</taxon>
        <taxon>Burkholderiales</taxon>
        <taxon>Oxalobacteraceae</taxon>
        <taxon>Glaciimonas</taxon>
    </lineage>
</organism>
<gene>
    <name evidence="1" type="primary">tssF</name>
    <name evidence="1" type="ORF">GEV47_15540</name>
</gene>